<dbReference type="Pfam" id="PF00271">
    <property type="entry name" value="Helicase_C"/>
    <property type="match status" value="1"/>
</dbReference>
<comment type="caution">
    <text evidence="11">The sequence shown here is derived from an EMBL/GenBank/DDBJ whole genome shotgun (WGS) entry which is preliminary data.</text>
</comment>
<dbReference type="PANTHER" id="PTHR47959:SF13">
    <property type="entry name" value="ATP-DEPENDENT RNA HELICASE RHLE"/>
    <property type="match status" value="1"/>
</dbReference>
<dbReference type="Pfam" id="PF00270">
    <property type="entry name" value="DEAD"/>
    <property type="match status" value="1"/>
</dbReference>
<evidence type="ECO:0000259" key="10">
    <source>
        <dbReference type="PROSITE" id="PS51195"/>
    </source>
</evidence>
<evidence type="ECO:0000259" key="8">
    <source>
        <dbReference type="PROSITE" id="PS51192"/>
    </source>
</evidence>
<evidence type="ECO:0000259" key="9">
    <source>
        <dbReference type="PROSITE" id="PS51194"/>
    </source>
</evidence>
<feature type="domain" description="Helicase ATP-binding" evidence="8">
    <location>
        <begin position="32"/>
        <end position="202"/>
    </location>
</feature>
<dbReference type="Gene3D" id="3.40.50.300">
    <property type="entry name" value="P-loop containing nucleotide triphosphate hydrolases"/>
    <property type="match status" value="2"/>
</dbReference>
<organism evidence="11 12">
    <name type="scientific">Anaerococcus kampingae</name>
    <dbReference type="NCBI Taxonomy" id="3115614"/>
    <lineage>
        <taxon>Bacteria</taxon>
        <taxon>Bacillati</taxon>
        <taxon>Bacillota</taxon>
        <taxon>Tissierellia</taxon>
        <taxon>Tissierellales</taxon>
        <taxon>Peptoniphilaceae</taxon>
        <taxon>Anaerococcus</taxon>
    </lineage>
</organism>
<dbReference type="GO" id="GO:0016787">
    <property type="term" value="F:hydrolase activity"/>
    <property type="evidence" value="ECO:0007669"/>
    <property type="project" value="UniProtKB-KW"/>
</dbReference>
<dbReference type="SUPFAM" id="SSF52540">
    <property type="entry name" value="P-loop containing nucleoside triphosphate hydrolases"/>
    <property type="match status" value="1"/>
</dbReference>
<evidence type="ECO:0000256" key="7">
    <source>
        <dbReference type="RuleBase" id="RU000492"/>
    </source>
</evidence>
<name>A0ABW9MAS1_9FIRM</name>
<keyword evidence="12" id="KW-1185">Reference proteome</keyword>
<keyword evidence="3 7" id="KW-0347">Helicase</keyword>
<dbReference type="SMART" id="SM00490">
    <property type="entry name" value="HELICc"/>
    <property type="match status" value="1"/>
</dbReference>
<feature type="domain" description="Helicase C-terminal" evidence="9">
    <location>
        <begin position="213"/>
        <end position="373"/>
    </location>
</feature>
<evidence type="ECO:0000313" key="12">
    <source>
        <dbReference type="Proteomes" id="UP001637994"/>
    </source>
</evidence>
<evidence type="ECO:0000256" key="5">
    <source>
        <dbReference type="ARBA" id="ARBA00038437"/>
    </source>
</evidence>
<reference evidence="11 12" key="1">
    <citation type="journal article" date="2025" name="Anaerobe">
        <title>Description of Anaerococcus kampingiae sp. nov., Anaerococcus groningensis sp. nov., Anaerococcus martiniensis sp. nov., and Anaerococcus cruorum sp. nov., isolated from human clinical specimens.</title>
        <authorList>
            <person name="Boiten K.E."/>
            <person name="Meijer J."/>
            <person name="van Wezel E.M."/>
            <person name="Veloo A.C.M."/>
        </authorList>
    </citation>
    <scope>NUCLEOTIDE SEQUENCE [LARGE SCALE GENOMIC DNA]</scope>
    <source>
        <strain evidence="11 12">ENR0874</strain>
    </source>
</reference>
<dbReference type="PROSITE" id="PS51194">
    <property type="entry name" value="HELICASE_CTER"/>
    <property type="match status" value="1"/>
</dbReference>
<dbReference type="InterPro" id="IPR044742">
    <property type="entry name" value="DEAD/DEAH_RhlB"/>
</dbReference>
<keyword evidence="4 7" id="KW-0067">ATP-binding</keyword>
<dbReference type="EMBL" id="JBGMEF010000006">
    <property type="protein sequence ID" value="MFO3666412.1"/>
    <property type="molecule type" value="Genomic_DNA"/>
</dbReference>
<dbReference type="CDD" id="cd18787">
    <property type="entry name" value="SF2_C_DEAD"/>
    <property type="match status" value="1"/>
</dbReference>
<evidence type="ECO:0000256" key="6">
    <source>
        <dbReference type="PROSITE-ProRule" id="PRU00552"/>
    </source>
</evidence>
<dbReference type="PROSITE" id="PS00039">
    <property type="entry name" value="DEAD_ATP_HELICASE"/>
    <property type="match status" value="1"/>
</dbReference>
<protein>
    <submittedName>
        <fullName evidence="11">DEAD/DEAH box helicase</fullName>
        <ecNumber evidence="11">3.6.4.-</ecNumber>
    </submittedName>
</protein>
<dbReference type="RefSeq" id="WP_410035113.1">
    <property type="nucleotide sequence ID" value="NZ_JBGMEF010000006.1"/>
</dbReference>
<evidence type="ECO:0000256" key="4">
    <source>
        <dbReference type="ARBA" id="ARBA00022840"/>
    </source>
</evidence>
<dbReference type="GO" id="GO:0004386">
    <property type="term" value="F:helicase activity"/>
    <property type="evidence" value="ECO:0007669"/>
    <property type="project" value="UniProtKB-KW"/>
</dbReference>
<dbReference type="InterPro" id="IPR000629">
    <property type="entry name" value="RNA-helicase_DEAD-box_CS"/>
</dbReference>
<dbReference type="PROSITE" id="PS51195">
    <property type="entry name" value="Q_MOTIF"/>
    <property type="match status" value="1"/>
</dbReference>
<evidence type="ECO:0000256" key="2">
    <source>
        <dbReference type="ARBA" id="ARBA00022801"/>
    </source>
</evidence>
<proteinExistence type="inferred from homology"/>
<dbReference type="EC" id="3.6.4.-" evidence="11"/>
<dbReference type="InterPro" id="IPR011545">
    <property type="entry name" value="DEAD/DEAH_box_helicase_dom"/>
</dbReference>
<dbReference type="PROSITE" id="PS51192">
    <property type="entry name" value="HELICASE_ATP_BIND_1"/>
    <property type="match status" value="1"/>
</dbReference>
<keyword evidence="2 7" id="KW-0378">Hydrolase</keyword>
<dbReference type="InterPro" id="IPR014014">
    <property type="entry name" value="RNA_helicase_DEAD_Q_motif"/>
</dbReference>
<dbReference type="SMART" id="SM00487">
    <property type="entry name" value="DEXDc"/>
    <property type="match status" value="1"/>
</dbReference>
<evidence type="ECO:0000313" key="11">
    <source>
        <dbReference type="EMBL" id="MFO3666412.1"/>
    </source>
</evidence>
<dbReference type="InterPro" id="IPR027417">
    <property type="entry name" value="P-loop_NTPase"/>
</dbReference>
<evidence type="ECO:0000256" key="3">
    <source>
        <dbReference type="ARBA" id="ARBA00022806"/>
    </source>
</evidence>
<dbReference type="CDD" id="cd00268">
    <property type="entry name" value="DEADc"/>
    <property type="match status" value="1"/>
</dbReference>
<accession>A0ABW9MAS1</accession>
<dbReference type="PANTHER" id="PTHR47959">
    <property type="entry name" value="ATP-DEPENDENT RNA HELICASE RHLE-RELATED"/>
    <property type="match status" value="1"/>
</dbReference>
<gene>
    <name evidence="11" type="ORF">ACCQ42_01305</name>
</gene>
<dbReference type="Proteomes" id="UP001637994">
    <property type="component" value="Unassembled WGS sequence"/>
</dbReference>
<dbReference type="InterPro" id="IPR014001">
    <property type="entry name" value="Helicase_ATP-bd"/>
</dbReference>
<dbReference type="InterPro" id="IPR050079">
    <property type="entry name" value="DEAD_box_RNA_helicase"/>
</dbReference>
<evidence type="ECO:0000256" key="1">
    <source>
        <dbReference type="ARBA" id="ARBA00022741"/>
    </source>
</evidence>
<feature type="domain" description="DEAD-box RNA helicase Q" evidence="10">
    <location>
        <begin position="1"/>
        <end position="29"/>
    </location>
</feature>
<dbReference type="InterPro" id="IPR001650">
    <property type="entry name" value="Helicase_C-like"/>
</dbReference>
<sequence length="401" mass="45508">MEFKELKISEETLKALADTGFESPSPIQEQTIPVLLEGRDLIGQAQTGTGKTAAFAIPIVEKVETNGITQALILCPTRELCMQVTKEIEKLAKYKKDIKILSVYGGTQIVRQIKALKKGVEIVVGTPGRLIDLMKRKVLKLDKLDIVVLDEADEMFDMGFRDDMKFILDATSEERQTCFFSATMGKEITEFSKIYQNNPVSIKIKAEELTVDRIDQFYIPMKEADKEETLTRLLEINKPQLAIVFCNTKRKVDRLVENLSKKSYLVDGLHGDLKQGQRDQVMKKFRNNTIHILVATDVAARGLDVDNVDIVFNYDLPQLDEYYVHRIGRTARAGKSGVSYSFIAGKDRQRLKAIEKYTKAHIEEMEIPSLAEMGKSQEENIIEEISSKLENYSNQTRNKLS</sequence>
<comment type="similarity">
    <text evidence="5 7">Belongs to the DEAD box helicase family.</text>
</comment>
<keyword evidence="1 7" id="KW-0547">Nucleotide-binding</keyword>
<feature type="short sequence motif" description="Q motif" evidence="6">
    <location>
        <begin position="1"/>
        <end position="29"/>
    </location>
</feature>